<comment type="similarity">
    <text evidence="2">Belongs to the prominin family.</text>
</comment>
<evidence type="ECO:0000313" key="10">
    <source>
        <dbReference type="Proteomes" id="UP001292094"/>
    </source>
</evidence>
<evidence type="ECO:0000256" key="8">
    <source>
        <dbReference type="SAM" id="Phobius"/>
    </source>
</evidence>
<dbReference type="Pfam" id="PF05478">
    <property type="entry name" value="Prominin"/>
    <property type="match status" value="1"/>
</dbReference>
<dbReference type="Proteomes" id="UP001292094">
    <property type="component" value="Unassembled WGS sequence"/>
</dbReference>
<keyword evidence="5 8" id="KW-0472">Membrane</keyword>
<dbReference type="InterPro" id="IPR008795">
    <property type="entry name" value="Prominin"/>
</dbReference>
<sequence length="874" mass="97846">MGVGVGLAVCVPLVGLLLCCCRLCGRCGGSKVQHNRTSCFNFQRKTLTASLVTISGFVLLGVTVVVVSNERLGYAVGAAQRSIHNNVRDLDTFLANTKMQLRFLVTNSFEKTSEAINNDLDDIDYLLGRPLQKQLAAEAQIEVALDSLLDISSSIRNIASRMRTLEASRLQAAARAEELRGRLLELTGDIQRFVARCTFEDAQLCSTIDPQGLELSARFDSFSFSEQLRLLSEVERQNLTQTARHARLEFENIPSYVEAMTRTTREEVKRALLQFRGALYTRVRGLDDVAFDLELRTRDLTWRLDRAAAALHEHEHLRWYTGLAISVSLGLVWVLLTVGICCGCSAHASHQAPTERSCVSNSAGQMLISSVFFMILVSGVLWYVVVAVFVVGAHAHAFICHPLYDEPQFPTLTHLMDQSGMIYPDGPVLTNLLHPGRDVHLSMGQVLSLCKEGKTAYEVFELRHFFDLEAETDYRNKMDLRGTLGRLQVNLSEVELLSPEAEDHLNDFLKSIKIDLSPYRREMEKPLVEKNLPALVEQMQNVAGQLRSVSASAELFKMVSRTRTLISNTLYPLEKRKEDVTYQVATLDMEAMPLQRQINQSAGHLRTIQYFIHNHGSSLAAAKARGYVERILGYVRQYSSHVRNAAYQSVAPCTPVWNLYDSGRGVTCNGIIEPLNALWLATSWCLLLFLPGICMSLGLARFYLRMDYDDDTLPLHTNGSPQGSSTSLHQTASGPTWGSKHASSSSHNRHYPSNQHNGQRKLYLASRGRLKKRRKTAEEQRDIREMMAVAQLSAWRDAWRAGASFITLDLVARHIQQPVEWVKNHWNDVLPATGNGAGDPEPHYQMPGLDYECSRDSGRCCHSPCIHDDDSCCS</sequence>
<keyword evidence="3 8" id="KW-0812">Transmembrane</keyword>
<evidence type="ECO:0000256" key="3">
    <source>
        <dbReference type="ARBA" id="ARBA00022692"/>
    </source>
</evidence>
<evidence type="ECO:0000256" key="4">
    <source>
        <dbReference type="ARBA" id="ARBA00022989"/>
    </source>
</evidence>
<keyword evidence="10" id="KW-1185">Reference proteome</keyword>
<evidence type="ECO:0000256" key="6">
    <source>
        <dbReference type="ARBA" id="ARBA00023180"/>
    </source>
</evidence>
<evidence type="ECO:0000256" key="2">
    <source>
        <dbReference type="ARBA" id="ARBA00006058"/>
    </source>
</evidence>
<evidence type="ECO:0000256" key="5">
    <source>
        <dbReference type="ARBA" id="ARBA00023136"/>
    </source>
</evidence>
<evidence type="ECO:0008006" key="11">
    <source>
        <dbReference type="Google" id="ProtNLM"/>
    </source>
</evidence>
<dbReference type="AlphaFoldDB" id="A0AAE1P4U0"/>
<accession>A0AAE1P4U0</accession>
<name>A0AAE1P4U0_9EUCA</name>
<dbReference type="PANTHER" id="PTHR22730:SF1">
    <property type="entry name" value="PROMININ-LIKE PROTEIN"/>
    <property type="match status" value="1"/>
</dbReference>
<feature type="compositionally biased region" description="Polar residues" evidence="7">
    <location>
        <begin position="715"/>
        <end position="757"/>
    </location>
</feature>
<comment type="subcellular location">
    <subcellularLocation>
        <location evidence="1">Membrane</location>
        <topology evidence="1">Multi-pass membrane protein</topology>
    </subcellularLocation>
</comment>
<feature type="transmembrane region" description="Helical" evidence="8">
    <location>
        <begin position="677"/>
        <end position="700"/>
    </location>
</feature>
<organism evidence="9 10">
    <name type="scientific">Petrolisthes manimaculis</name>
    <dbReference type="NCBI Taxonomy" id="1843537"/>
    <lineage>
        <taxon>Eukaryota</taxon>
        <taxon>Metazoa</taxon>
        <taxon>Ecdysozoa</taxon>
        <taxon>Arthropoda</taxon>
        <taxon>Crustacea</taxon>
        <taxon>Multicrustacea</taxon>
        <taxon>Malacostraca</taxon>
        <taxon>Eumalacostraca</taxon>
        <taxon>Eucarida</taxon>
        <taxon>Decapoda</taxon>
        <taxon>Pleocyemata</taxon>
        <taxon>Anomura</taxon>
        <taxon>Galatheoidea</taxon>
        <taxon>Porcellanidae</taxon>
        <taxon>Petrolisthes</taxon>
    </lineage>
</organism>
<feature type="transmembrane region" description="Helical" evidence="8">
    <location>
        <begin position="367"/>
        <end position="391"/>
    </location>
</feature>
<feature type="transmembrane region" description="Helical" evidence="8">
    <location>
        <begin position="46"/>
        <end position="67"/>
    </location>
</feature>
<evidence type="ECO:0000256" key="7">
    <source>
        <dbReference type="SAM" id="MobiDB-lite"/>
    </source>
</evidence>
<evidence type="ECO:0000256" key="1">
    <source>
        <dbReference type="ARBA" id="ARBA00004141"/>
    </source>
</evidence>
<dbReference type="PANTHER" id="PTHR22730">
    <property type="entry name" value="PROMININ PROM PROTEIN"/>
    <property type="match status" value="1"/>
</dbReference>
<proteinExistence type="inferred from homology"/>
<feature type="region of interest" description="Disordered" evidence="7">
    <location>
        <begin position="715"/>
        <end position="780"/>
    </location>
</feature>
<keyword evidence="4 8" id="KW-1133">Transmembrane helix</keyword>
<dbReference type="GO" id="GO:0016020">
    <property type="term" value="C:membrane"/>
    <property type="evidence" value="ECO:0007669"/>
    <property type="project" value="UniProtKB-SubCell"/>
</dbReference>
<keyword evidence="6" id="KW-0325">Glycoprotein</keyword>
<protein>
    <recommendedName>
        <fullName evidence="11">Prominin-like protein</fullName>
    </recommendedName>
</protein>
<feature type="transmembrane region" description="Helical" evidence="8">
    <location>
        <begin position="6"/>
        <end position="25"/>
    </location>
</feature>
<dbReference type="EMBL" id="JAWZYT010002780">
    <property type="protein sequence ID" value="KAK4302115.1"/>
    <property type="molecule type" value="Genomic_DNA"/>
</dbReference>
<comment type="caution">
    <text evidence="9">The sequence shown here is derived from an EMBL/GenBank/DDBJ whole genome shotgun (WGS) entry which is preliminary data.</text>
</comment>
<feature type="transmembrane region" description="Helical" evidence="8">
    <location>
        <begin position="319"/>
        <end position="346"/>
    </location>
</feature>
<gene>
    <name evidence="9" type="ORF">Pmani_025778</name>
</gene>
<evidence type="ECO:0000313" key="9">
    <source>
        <dbReference type="EMBL" id="KAK4302115.1"/>
    </source>
</evidence>
<reference evidence="9" key="1">
    <citation type="submission" date="2023-11" db="EMBL/GenBank/DDBJ databases">
        <title>Genome assemblies of two species of porcelain crab, Petrolisthes cinctipes and Petrolisthes manimaculis (Anomura: Porcellanidae).</title>
        <authorList>
            <person name="Angst P."/>
        </authorList>
    </citation>
    <scope>NUCLEOTIDE SEQUENCE</scope>
    <source>
        <strain evidence="9">PB745_02</strain>
        <tissue evidence="9">Gill</tissue>
    </source>
</reference>